<dbReference type="PROSITE" id="PS51679">
    <property type="entry name" value="SAM_MT_C5"/>
    <property type="match status" value="1"/>
</dbReference>
<keyword evidence="3 6" id="KW-0808">Transferase</keyword>
<reference evidence="8 9" key="1">
    <citation type="submission" date="2018-01" db="EMBL/GenBank/DDBJ databases">
        <authorList>
            <person name="Gaut B.S."/>
            <person name="Morton B.R."/>
            <person name="Clegg M.T."/>
            <person name="Duvall M.R."/>
        </authorList>
    </citation>
    <scope>NUCLEOTIDE SEQUENCE [LARGE SCALE GENOMIC DNA]</scope>
    <source>
        <strain evidence="8">GP69</strain>
    </source>
</reference>
<dbReference type="EMBL" id="OFSM01000033">
    <property type="protein sequence ID" value="SOY31859.1"/>
    <property type="molecule type" value="Genomic_DNA"/>
</dbReference>
<dbReference type="Gene3D" id="3.90.120.10">
    <property type="entry name" value="DNA Methylase, subunit A, domain 2"/>
    <property type="match status" value="1"/>
</dbReference>
<keyword evidence="4 6" id="KW-0949">S-adenosyl-L-methionine</keyword>
<dbReference type="Gene3D" id="3.40.50.150">
    <property type="entry name" value="Vaccinia Virus protein VP39"/>
    <property type="match status" value="1"/>
</dbReference>
<dbReference type="PROSITE" id="PS00094">
    <property type="entry name" value="C5_MTASE_1"/>
    <property type="match status" value="1"/>
</dbReference>
<feature type="active site" evidence="6">
    <location>
        <position position="72"/>
    </location>
</feature>
<dbReference type="PRINTS" id="PR00105">
    <property type="entry name" value="C5METTRFRASE"/>
</dbReference>
<evidence type="ECO:0000313" key="9">
    <source>
        <dbReference type="Proteomes" id="UP000236311"/>
    </source>
</evidence>
<dbReference type="GO" id="GO:0009307">
    <property type="term" value="P:DNA restriction-modification system"/>
    <property type="evidence" value="ECO:0007669"/>
    <property type="project" value="UniProtKB-KW"/>
</dbReference>
<dbReference type="InterPro" id="IPR029063">
    <property type="entry name" value="SAM-dependent_MTases_sf"/>
</dbReference>
<dbReference type="InterPro" id="IPR050750">
    <property type="entry name" value="C5-MTase"/>
</dbReference>
<dbReference type="PANTHER" id="PTHR46098">
    <property type="entry name" value="TRNA (CYTOSINE(38)-C(5))-METHYLTRANSFERASE"/>
    <property type="match status" value="1"/>
</dbReference>
<evidence type="ECO:0000313" key="8">
    <source>
        <dbReference type="EMBL" id="SOY31859.1"/>
    </source>
</evidence>
<organism evidence="8 9">
    <name type="scientific">Acetatifactor muris</name>
    <dbReference type="NCBI Taxonomy" id="879566"/>
    <lineage>
        <taxon>Bacteria</taxon>
        <taxon>Bacillati</taxon>
        <taxon>Bacillota</taxon>
        <taxon>Clostridia</taxon>
        <taxon>Lachnospirales</taxon>
        <taxon>Lachnospiraceae</taxon>
        <taxon>Acetatifactor</taxon>
    </lineage>
</organism>
<evidence type="ECO:0000256" key="3">
    <source>
        <dbReference type="ARBA" id="ARBA00022679"/>
    </source>
</evidence>
<dbReference type="GO" id="GO:0003886">
    <property type="term" value="F:DNA (cytosine-5-)-methyltransferase activity"/>
    <property type="evidence" value="ECO:0007669"/>
    <property type="project" value="UniProtKB-EC"/>
</dbReference>
<dbReference type="Proteomes" id="UP000236311">
    <property type="component" value="Unassembled WGS sequence"/>
</dbReference>
<protein>
    <recommendedName>
        <fullName evidence="1">DNA (cytosine-5-)-methyltransferase</fullName>
        <ecNumber evidence="1">2.1.1.37</ecNumber>
    </recommendedName>
</protein>
<evidence type="ECO:0000256" key="4">
    <source>
        <dbReference type="ARBA" id="ARBA00022691"/>
    </source>
</evidence>
<dbReference type="AlphaFoldDB" id="A0A2K4ZMY8"/>
<dbReference type="EC" id="2.1.1.37" evidence="1"/>
<dbReference type="SUPFAM" id="SSF53335">
    <property type="entry name" value="S-adenosyl-L-methionine-dependent methyltransferases"/>
    <property type="match status" value="2"/>
</dbReference>
<feature type="region of interest" description="Disordered" evidence="7">
    <location>
        <begin position="588"/>
        <end position="614"/>
    </location>
</feature>
<keyword evidence="9" id="KW-1185">Reference proteome</keyword>
<dbReference type="InterPro" id="IPR018117">
    <property type="entry name" value="C5_DNA_meth_AS"/>
</dbReference>
<keyword evidence="2 6" id="KW-0489">Methyltransferase</keyword>
<evidence type="ECO:0000256" key="7">
    <source>
        <dbReference type="SAM" id="MobiDB-lite"/>
    </source>
</evidence>
<gene>
    <name evidence="8" type="primary">hhaIM_2</name>
    <name evidence="8" type="ORF">AMURIS_04608</name>
</gene>
<evidence type="ECO:0000256" key="6">
    <source>
        <dbReference type="PROSITE-ProRule" id="PRU01016"/>
    </source>
</evidence>
<evidence type="ECO:0000256" key="5">
    <source>
        <dbReference type="ARBA" id="ARBA00022747"/>
    </source>
</evidence>
<dbReference type="Pfam" id="PF00145">
    <property type="entry name" value="DNA_methylase"/>
    <property type="match status" value="2"/>
</dbReference>
<evidence type="ECO:0000256" key="2">
    <source>
        <dbReference type="ARBA" id="ARBA00022603"/>
    </source>
</evidence>
<accession>A0A2K4ZMY8</accession>
<dbReference type="PANTHER" id="PTHR46098:SF1">
    <property type="entry name" value="TRNA (CYTOSINE(38)-C(5))-METHYLTRANSFERASE"/>
    <property type="match status" value="1"/>
</dbReference>
<dbReference type="InterPro" id="IPR001525">
    <property type="entry name" value="C5_MeTfrase"/>
</dbReference>
<feature type="compositionally biased region" description="Basic and acidic residues" evidence="7">
    <location>
        <begin position="604"/>
        <end position="614"/>
    </location>
</feature>
<keyword evidence="5" id="KW-0680">Restriction system</keyword>
<dbReference type="GO" id="GO:0032259">
    <property type="term" value="P:methylation"/>
    <property type="evidence" value="ECO:0007669"/>
    <property type="project" value="UniProtKB-KW"/>
</dbReference>
<evidence type="ECO:0000256" key="1">
    <source>
        <dbReference type="ARBA" id="ARBA00011975"/>
    </source>
</evidence>
<sequence>MTAMGSLFDGIGGFPLAAVHNGITPAWASEIEAFPMEVTKLRFPRMLHVGDITKLSGAALPPVEVICGGSPCQDLSVAGKRQGLAGERSGLFMEQVRIVKEMREADGRRGIPDDLVRPRYLVWENVPGAFSSAGGEDFRAVIEEIVRIKDSSCHVPRPDAGRWGPAGAAILGDKFSLAWRVLDAQFWGVAQRRRRIFLVADFGGLTAPEILFKQDSLPGDPAAGGGEGQGAAAAVKGGADGAGGDRLTYLQTKEKGGGAMLCINDQGGERMDVTEDVVATLRAGMGSHQPLVAQPGDGAVRPPAISSFHVNQRDEVIDLGGLSGALMATRNMQMQTFVTELPAFGVVSKGNGDCFLTPECHTSLTGGGGQAGQGYPCVLCLNDQGGSQMHLTEDKAGTLRAQEHGHQPLVFDNHGQDSRFRGPVGISQTVSAGFGMGGNNQPLVLASQQGHAGIGEGICPTITSAAGTSGNNQPVLFENRGMEGNNLRPGRDIGAAAAPAVFSLDSKESNSMKSANPYSGCRETDIARTIDTTVPDPSKNQGGIAIMQETFCIAGNIIDRQPQNGGNGFGYQQDISYTLTAMDHHAVFSPRAGSPDGAGEPIPAEEKNGDREESYQETVGSLCSDDKKGIGNQYVSQDKCIVEKRNLIRRLTPLECERLQGFPDGWTDIPGASDSARYKALGNSVAIPCVDFVLRGIAYFLRKRGERERDPGDA</sequence>
<name>A0A2K4ZMY8_9FIRM</name>
<feature type="region of interest" description="Disordered" evidence="7">
    <location>
        <begin position="218"/>
        <end position="239"/>
    </location>
</feature>
<proteinExistence type="inferred from homology"/>
<comment type="similarity">
    <text evidence="6">Belongs to the class I-like SAM-binding methyltransferase superfamily. C5-methyltransferase family.</text>
</comment>